<feature type="region of interest" description="Disordered" evidence="6">
    <location>
        <begin position="574"/>
        <end position="595"/>
    </location>
</feature>
<dbReference type="KEGG" id="tbl:TBLA_0B04730"/>
<organism evidence="8 9">
    <name type="scientific">Henningerozyma blattae (strain ATCC 34711 / CBS 6284 / DSM 70876 / NBRC 10599 / NRRL Y-10934 / UCD 77-7)</name>
    <name type="common">Yeast</name>
    <name type="synonym">Tetrapisispora blattae</name>
    <dbReference type="NCBI Taxonomy" id="1071380"/>
    <lineage>
        <taxon>Eukaryota</taxon>
        <taxon>Fungi</taxon>
        <taxon>Dikarya</taxon>
        <taxon>Ascomycota</taxon>
        <taxon>Saccharomycotina</taxon>
        <taxon>Saccharomycetes</taxon>
        <taxon>Saccharomycetales</taxon>
        <taxon>Saccharomycetaceae</taxon>
        <taxon>Henningerozyma</taxon>
    </lineage>
</organism>
<evidence type="ECO:0000256" key="5">
    <source>
        <dbReference type="ARBA" id="ARBA00022968"/>
    </source>
</evidence>
<keyword evidence="7" id="KW-0812">Transmembrane</keyword>
<keyword evidence="5" id="KW-0735">Signal-anchor</keyword>
<feature type="region of interest" description="Disordered" evidence="6">
    <location>
        <begin position="705"/>
        <end position="934"/>
    </location>
</feature>
<dbReference type="GO" id="GO:0000032">
    <property type="term" value="P:cell wall mannoprotein biosynthetic process"/>
    <property type="evidence" value="ECO:0007669"/>
    <property type="project" value="TreeGrafter"/>
</dbReference>
<feature type="transmembrane region" description="Helical" evidence="7">
    <location>
        <begin position="96"/>
        <end position="116"/>
    </location>
</feature>
<keyword evidence="3" id="KW-0328">Glycosyltransferase</keyword>
<proteinExistence type="inferred from homology"/>
<dbReference type="GO" id="GO:0000026">
    <property type="term" value="F:alpha-1,2-mannosyltransferase activity"/>
    <property type="evidence" value="ECO:0007669"/>
    <property type="project" value="TreeGrafter"/>
</dbReference>
<dbReference type="PANTHER" id="PTHR31121">
    <property type="entry name" value="ALPHA-1,2 MANNOSYLTRANSFERASE KTR1"/>
    <property type="match status" value="1"/>
</dbReference>
<gene>
    <name evidence="8" type="primary">TBLA0B04730</name>
    <name evidence="8" type="ORF">TBLA_0B04730</name>
</gene>
<dbReference type="GO" id="GO:0016020">
    <property type="term" value="C:membrane"/>
    <property type="evidence" value="ECO:0007669"/>
    <property type="project" value="UniProtKB-SubCell"/>
</dbReference>
<dbReference type="GeneID" id="14494202"/>
<dbReference type="GO" id="GO:0006493">
    <property type="term" value="P:protein O-linked glycosylation"/>
    <property type="evidence" value="ECO:0007669"/>
    <property type="project" value="TreeGrafter"/>
</dbReference>
<dbReference type="InterPro" id="IPR002685">
    <property type="entry name" value="Glyco_trans_15"/>
</dbReference>
<feature type="region of interest" description="Disordered" evidence="6">
    <location>
        <begin position="42"/>
        <end position="94"/>
    </location>
</feature>
<dbReference type="OrthoDB" id="439943at2759"/>
<dbReference type="Pfam" id="PF01793">
    <property type="entry name" value="Glyco_transf_15"/>
    <property type="match status" value="1"/>
</dbReference>
<accession>I2GYV6</accession>
<evidence type="ECO:0000256" key="4">
    <source>
        <dbReference type="ARBA" id="ARBA00022679"/>
    </source>
</evidence>
<evidence type="ECO:0000313" key="8">
    <source>
        <dbReference type="EMBL" id="CCH59308.1"/>
    </source>
</evidence>
<feature type="compositionally biased region" description="Basic and acidic residues" evidence="6">
    <location>
        <begin position="59"/>
        <end position="75"/>
    </location>
</feature>
<dbReference type="Proteomes" id="UP000002866">
    <property type="component" value="Chromosome 2"/>
</dbReference>
<comment type="subcellular location">
    <subcellularLocation>
        <location evidence="1">Membrane</location>
        <topology evidence="1">Single-pass type II membrane protein</topology>
    </subcellularLocation>
</comment>
<feature type="compositionally biased region" description="Basic and acidic residues" evidence="6">
    <location>
        <begin position="753"/>
        <end position="934"/>
    </location>
</feature>
<dbReference type="GO" id="GO:0005794">
    <property type="term" value="C:Golgi apparatus"/>
    <property type="evidence" value="ECO:0007669"/>
    <property type="project" value="TreeGrafter"/>
</dbReference>
<dbReference type="Gene3D" id="3.90.550.10">
    <property type="entry name" value="Spore Coat Polysaccharide Biosynthesis Protein SpsA, Chain A"/>
    <property type="match status" value="1"/>
</dbReference>
<keyword evidence="7" id="KW-0472">Membrane</keyword>
<dbReference type="PANTHER" id="PTHR31121:SF11">
    <property type="entry name" value="MANNOSYLTRANSFERASE KTR3-RELATED"/>
    <property type="match status" value="1"/>
</dbReference>
<dbReference type="AlphaFoldDB" id="I2GYV6"/>
<evidence type="ECO:0008006" key="10">
    <source>
        <dbReference type="Google" id="ProtNLM"/>
    </source>
</evidence>
<feature type="compositionally biased region" description="Basic and acidic residues" evidence="6">
    <location>
        <begin position="705"/>
        <end position="729"/>
    </location>
</feature>
<dbReference type="RefSeq" id="XP_004178827.1">
    <property type="nucleotide sequence ID" value="XM_004178779.1"/>
</dbReference>
<reference evidence="8 9" key="1">
    <citation type="journal article" date="2011" name="Proc. Natl. Acad. Sci. U.S.A.">
        <title>Evolutionary erosion of yeast sex chromosomes by mating-type switching accidents.</title>
        <authorList>
            <person name="Gordon J.L."/>
            <person name="Armisen D."/>
            <person name="Proux-Wera E."/>
            <person name="Oheigeartaigh S.S."/>
            <person name="Byrne K.P."/>
            <person name="Wolfe K.H."/>
        </authorList>
    </citation>
    <scope>NUCLEOTIDE SEQUENCE [LARGE SCALE GENOMIC DNA]</scope>
    <source>
        <strain evidence="9">ATCC 34711 / CBS 6284 / DSM 70876 / NBRC 10599 / NRRL Y-10934 / UCD 77-7</strain>
    </source>
</reference>
<feature type="region of interest" description="Disordered" evidence="6">
    <location>
        <begin position="635"/>
        <end position="660"/>
    </location>
</feature>
<feature type="region of interest" description="Disordered" evidence="6">
    <location>
        <begin position="1"/>
        <end position="29"/>
    </location>
</feature>
<keyword evidence="7" id="KW-1133">Transmembrane helix</keyword>
<dbReference type="SUPFAM" id="SSF53448">
    <property type="entry name" value="Nucleotide-diphospho-sugar transferases"/>
    <property type="match status" value="1"/>
</dbReference>
<evidence type="ECO:0000256" key="6">
    <source>
        <dbReference type="SAM" id="MobiDB-lite"/>
    </source>
</evidence>
<evidence type="ECO:0000256" key="1">
    <source>
        <dbReference type="ARBA" id="ARBA00004606"/>
    </source>
</evidence>
<protein>
    <recommendedName>
        <fullName evidence="10">Glycosyltransferase family 15 protein</fullName>
    </recommendedName>
</protein>
<dbReference type="EMBL" id="HE806317">
    <property type="protein sequence ID" value="CCH59308.1"/>
    <property type="molecule type" value="Genomic_DNA"/>
</dbReference>
<sequence>MVEDSPITNEKKSLLDEEPVIIQDTTQEVTENDEVLKKDNISTIINNEQKESPLTGDTVKTDSKEPLISDSKETPVSRLKKSPTSRPKDISTSNSTSFSSAILIALVAILYSFIFYDPISWFNFSKNSNPSRSCKPYVRPTDYIFPELDVLQNVTHPIDDCEHERAALVTLVRNSDLANMLHTIENIESHFNNRYHYDWVFLNDDDFTEDFRKETSEAVSGKTFYGKIPKEYWSIPEWIDPEAYQSCIDQMVSDNIIYGGSTTYRHMCRFQSGLIYRHPLLKQYDYSWRIDSDIQVMCDIPYDIFKFMRVNKKKYGFILSVREYLETIPSLWYTIIEFTEKFSQYINPNNLMNFVLDGEENYNLCHFWSNFEIVDLNFVRGEAYQAYFNFLDKAGGFYYERWGDAPVHSLGALLMLDRSEIHLFDGIGYHHVPFNACPVQNDIFVQNNCDCDQSTDHSWETDFFCNALFLQSLAHDNRVDNLFHKEDFIDTLSDNDKALYQFAQKKIDAYENLKLERLKEKEKQEELRRLKFLEDNSYVVKQTTDKSGMTISRTYDSIGRVIMESVVTIDKKELERRSRMQDSESVEATTTEEQDTLATASFSSILNPGGVHDPSPTGNFDTQEIYYRDVHNTVEQSKEDEIPMEPPTEEELKKQEQQRSQYSELQALVKQHIDEVENQKKIEQERIASEVQKELEERQRAVELQRQLEEQQRQAEIQKHLEEQQRQDELQGEVEEQPEGENQGQSEEQNEAADQRETEQRETEQRETEQREAEQREAEQRESEQREAEQRESEQREAEQRESEQREAEQRESEQREAEQRESEQREAEQRESEQREAEQRESEQREAEQRESEQREAEQRESEQREAEQRESEQREAEQRESEQREAEQRESEQREAEKRESEQRKAENQIQFDEQHEAEIQRQEKKEVNNQYYEESHEVHYEAHYEEINGTPVVDHQEYHEKHHQQQNNEEPNDVEIHLENNNLQEQNVIEV</sequence>
<evidence type="ECO:0000256" key="2">
    <source>
        <dbReference type="ARBA" id="ARBA00007677"/>
    </source>
</evidence>
<feature type="compositionally biased region" description="Acidic residues" evidence="6">
    <location>
        <begin position="730"/>
        <end position="739"/>
    </location>
</feature>
<dbReference type="InterPro" id="IPR029044">
    <property type="entry name" value="Nucleotide-diphossugar_trans"/>
</dbReference>
<dbReference type="GO" id="GO:0006487">
    <property type="term" value="P:protein N-linked glycosylation"/>
    <property type="evidence" value="ECO:0007669"/>
    <property type="project" value="TreeGrafter"/>
</dbReference>
<dbReference type="eggNOG" id="KOG4472">
    <property type="taxonomic scope" value="Eukaryota"/>
</dbReference>
<keyword evidence="4" id="KW-0808">Transferase</keyword>
<dbReference type="InParanoid" id="I2GYV6"/>
<keyword evidence="9" id="KW-1185">Reference proteome</keyword>
<comment type="similarity">
    <text evidence="2">Belongs to the glycosyltransferase 15 family.</text>
</comment>
<evidence type="ECO:0000256" key="7">
    <source>
        <dbReference type="SAM" id="Phobius"/>
    </source>
</evidence>
<dbReference type="HOGENOM" id="CLU_300935_0_0_1"/>
<name>I2GYV6_HENB6</name>
<dbReference type="FunFam" id="3.90.550.10:FF:000051">
    <property type="entry name" value="Alpha-1,2-mannosyltransferase (Ktr4)"/>
    <property type="match status" value="1"/>
</dbReference>
<evidence type="ECO:0000256" key="3">
    <source>
        <dbReference type="ARBA" id="ARBA00022676"/>
    </source>
</evidence>
<evidence type="ECO:0000313" key="9">
    <source>
        <dbReference type="Proteomes" id="UP000002866"/>
    </source>
</evidence>